<dbReference type="GO" id="GO:0032259">
    <property type="term" value="P:methylation"/>
    <property type="evidence" value="ECO:0007669"/>
    <property type="project" value="UniProtKB-KW"/>
</dbReference>
<dbReference type="GO" id="GO:0016020">
    <property type="term" value="C:membrane"/>
    <property type="evidence" value="ECO:0007669"/>
    <property type="project" value="InterPro"/>
</dbReference>
<accession>A0A1G7DUA1</accession>
<dbReference type="AlphaFoldDB" id="A0A1G7DUA1"/>
<dbReference type="Proteomes" id="UP000198546">
    <property type="component" value="Chromosome i"/>
</dbReference>
<feature type="transmembrane region" description="Helical" evidence="1">
    <location>
        <begin position="170"/>
        <end position="188"/>
    </location>
</feature>
<dbReference type="OrthoDB" id="3734500at2"/>
<dbReference type="Pfam" id="PF01478">
    <property type="entry name" value="Peptidase_A24"/>
    <property type="match status" value="1"/>
</dbReference>
<keyword evidence="1" id="KW-1133">Transmembrane helix</keyword>
<reference evidence="3 4" key="1">
    <citation type="submission" date="2016-10" db="EMBL/GenBank/DDBJ databases">
        <authorList>
            <person name="de Groot N.N."/>
        </authorList>
    </citation>
    <scope>NUCLEOTIDE SEQUENCE [LARGE SCALE GENOMIC DNA]</scope>
    <source>
        <strain evidence="3 4">MON 2.2</strain>
    </source>
</reference>
<keyword evidence="1" id="KW-0472">Membrane</keyword>
<evidence type="ECO:0000259" key="2">
    <source>
        <dbReference type="Pfam" id="PF01478"/>
    </source>
</evidence>
<dbReference type="RefSeq" id="WP_157677211.1">
    <property type="nucleotide sequence ID" value="NZ_LT629688.1"/>
</dbReference>
<name>A0A1G7DUA1_9ACTN</name>
<gene>
    <name evidence="3" type="ORF">SAMN04489747_3712</name>
</gene>
<feature type="transmembrane region" description="Helical" evidence="1">
    <location>
        <begin position="101"/>
        <end position="118"/>
    </location>
</feature>
<sequence length="217" mass="22075">MTVWLGATTVLLAVVAVVLLPPVLRRLPEPVTTDGSGPGYARLARPSTVLLHLAAAGAGTAVVLLAVPAPSWPLWWPLLTAGVASAVVDARTTWIPRPLSWAGWALGVLSTAVALVVAPPRAVLVAVLGALAAGALLWLVWRLSRGGIGFGDVRLAPLVGMAAGSMGELGWWWGLLLGTSLGAVVAVLRRVSRRPGAMPYGPALVAGPLLAALLGAG</sequence>
<dbReference type="EMBL" id="LT629688">
    <property type="protein sequence ID" value="SDE54992.1"/>
    <property type="molecule type" value="Genomic_DNA"/>
</dbReference>
<keyword evidence="3" id="KW-0808">Transferase</keyword>
<evidence type="ECO:0000313" key="3">
    <source>
        <dbReference type="EMBL" id="SDE54992.1"/>
    </source>
</evidence>
<proteinExistence type="predicted"/>
<dbReference type="InterPro" id="IPR000045">
    <property type="entry name" value="Prepilin_IV_endopep_pep"/>
</dbReference>
<dbReference type="STRING" id="675864.SAMN04489747_3712"/>
<feature type="domain" description="Prepilin type IV endopeptidase peptidase" evidence="2">
    <location>
        <begin position="81"/>
        <end position="181"/>
    </location>
</feature>
<dbReference type="GO" id="GO:0004190">
    <property type="term" value="F:aspartic-type endopeptidase activity"/>
    <property type="evidence" value="ECO:0007669"/>
    <property type="project" value="InterPro"/>
</dbReference>
<dbReference type="GO" id="GO:0008168">
    <property type="term" value="F:methyltransferase activity"/>
    <property type="evidence" value="ECO:0007669"/>
    <property type="project" value="UniProtKB-KW"/>
</dbReference>
<keyword evidence="1" id="KW-0812">Transmembrane</keyword>
<keyword evidence="3" id="KW-0489">Methyltransferase</keyword>
<evidence type="ECO:0000256" key="1">
    <source>
        <dbReference type="SAM" id="Phobius"/>
    </source>
</evidence>
<keyword evidence="4" id="KW-1185">Reference proteome</keyword>
<organism evidence="3 4">
    <name type="scientific">Auraticoccus monumenti</name>
    <dbReference type="NCBI Taxonomy" id="675864"/>
    <lineage>
        <taxon>Bacteria</taxon>
        <taxon>Bacillati</taxon>
        <taxon>Actinomycetota</taxon>
        <taxon>Actinomycetes</taxon>
        <taxon>Propionibacteriales</taxon>
        <taxon>Propionibacteriaceae</taxon>
        <taxon>Auraticoccus</taxon>
    </lineage>
</organism>
<evidence type="ECO:0000313" key="4">
    <source>
        <dbReference type="Proteomes" id="UP000198546"/>
    </source>
</evidence>
<protein>
    <submittedName>
        <fullName evidence="3">Leader peptidase (Prepilin peptidase) / N-methyltransferase</fullName>
    </submittedName>
</protein>
<feature type="transmembrane region" description="Helical" evidence="1">
    <location>
        <begin position="123"/>
        <end position="141"/>
    </location>
</feature>
<feature type="transmembrane region" description="Helical" evidence="1">
    <location>
        <begin position="49"/>
        <end position="67"/>
    </location>
</feature>